<organism evidence="20 21">
    <name type="scientific">Penicillium alfredii</name>
    <dbReference type="NCBI Taxonomy" id="1506179"/>
    <lineage>
        <taxon>Eukaryota</taxon>
        <taxon>Fungi</taxon>
        <taxon>Dikarya</taxon>
        <taxon>Ascomycota</taxon>
        <taxon>Pezizomycotina</taxon>
        <taxon>Eurotiomycetes</taxon>
        <taxon>Eurotiomycetidae</taxon>
        <taxon>Eurotiales</taxon>
        <taxon>Aspergillaceae</taxon>
        <taxon>Penicillium</taxon>
    </lineage>
</organism>
<dbReference type="Gene3D" id="3.40.50.300">
    <property type="entry name" value="P-loop containing nucleotide triphosphate hydrolases"/>
    <property type="match status" value="1"/>
</dbReference>
<feature type="domain" description="SH3" evidence="16">
    <location>
        <begin position="716"/>
        <end position="775"/>
    </location>
</feature>
<dbReference type="InterPro" id="IPR045063">
    <property type="entry name" value="Dynamin_N"/>
</dbReference>
<dbReference type="Pfam" id="PF02212">
    <property type="entry name" value="GED"/>
    <property type="match status" value="1"/>
</dbReference>
<dbReference type="GO" id="GO:0016559">
    <property type="term" value="P:peroxisome fission"/>
    <property type="evidence" value="ECO:0007669"/>
    <property type="project" value="TreeGrafter"/>
</dbReference>
<dbReference type="InterPro" id="IPR002108">
    <property type="entry name" value="ADF-H"/>
</dbReference>
<dbReference type="PANTHER" id="PTHR11566">
    <property type="entry name" value="DYNAMIN"/>
    <property type="match status" value="1"/>
</dbReference>
<feature type="region of interest" description="Disordered" evidence="15">
    <location>
        <begin position="685"/>
        <end position="721"/>
    </location>
</feature>
<keyword evidence="14" id="KW-0175">Coiled coil</keyword>
<evidence type="ECO:0000256" key="2">
    <source>
        <dbReference type="ARBA" id="ARBA00011980"/>
    </source>
</evidence>
<evidence type="ECO:0000259" key="18">
    <source>
        <dbReference type="PROSITE" id="PS51388"/>
    </source>
</evidence>
<feature type="domain" description="GED" evidence="18">
    <location>
        <begin position="1539"/>
        <end position="1626"/>
    </location>
</feature>
<dbReference type="GO" id="GO:0005777">
    <property type="term" value="C:peroxisome"/>
    <property type="evidence" value="ECO:0007669"/>
    <property type="project" value="UniProtKB-ARBA"/>
</dbReference>
<feature type="coiled-coil region" evidence="14">
    <location>
        <begin position="1351"/>
        <end position="1378"/>
    </location>
</feature>
<accession>A0A9W9ER07</accession>
<dbReference type="GO" id="GO:0006897">
    <property type="term" value="P:endocytosis"/>
    <property type="evidence" value="ECO:0007669"/>
    <property type="project" value="TreeGrafter"/>
</dbReference>
<comment type="similarity">
    <text evidence="13">Belongs to the TRAFAC class dynamin-like GTPase superfamily. Dynamin/Fzo/YdjA family.</text>
</comment>
<dbReference type="SUPFAM" id="SSF52540">
    <property type="entry name" value="P-loop containing nucleoside triphosphate hydrolases"/>
    <property type="match status" value="1"/>
</dbReference>
<keyword evidence="6" id="KW-1000">Mitochondrion outer membrane</keyword>
<dbReference type="GO" id="GO:0003779">
    <property type="term" value="F:actin binding"/>
    <property type="evidence" value="ECO:0007669"/>
    <property type="project" value="InterPro"/>
</dbReference>
<dbReference type="GO" id="GO:0042802">
    <property type="term" value="F:identical protein binding"/>
    <property type="evidence" value="ECO:0007669"/>
    <property type="project" value="UniProtKB-ARBA"/>
</dbReference>
<feature type="compositionally biased region" description="Polar residues" evidence="15">
    <location>
        <begin position="1475"/>
        <end position="1494"/>
    </location>
</feature>
<dbReference type="PROSITE" id="PS51718">
    <property type="entry name" value="G_DYNAMIN_2"/>
    <property type="match status" value="1"/>
</dbReference>
<reference evidence="20" key="2">
    <citation type="journal article" date="2023" name="IMA Fungus">
        <title>Comparative genomic study of the Penicillium genus elucidates a diverse pangenome and 15 lateral gene transfer events.</title>
        <authorList>
            <person name="Petersen C."/>
            <person name="Sorensen T."/>
            <person name="Nielsen M.R."/>
            <person name="Sondergaard T.E."/>
            <person name="Sorensen J.L."/>
            <person name="Fitzpatrick D.A."/>
            <person name="Frisvad J.C."/>
            <person name="Nielsen K.L."/>
        </authorList>
    </citation>
    <scope>NUCLEOTIDE SEQUENCE</scope>
    <source>
        <strain evidence="20">IBT 34128</strain>
    </source>
</reference>
<keyword evidence="10" id="KW-0472">Membrane</keyword>
<dbReference type="RefSeq" id="XP_056508415.1">
    <property type="nucleotide sequence ID" value="XM_056658122.1"/>
</dbReference>
<evidence type="ECO:0000256" key="8">
    <source>
        <dbReference type="ARBA" id="ARBA00023128"/>
    </source>
</evidence>
<dbReference type="InterPro" id="IPR000375">
    <property type="entry name" value="Dynamin_stalk"/>
</dbReference>
<evidence type="ECO:0000256" key="10">
    <source>
        <dbReference type="ARBA" id="ARBA00023136"/>
    </source>
</evidence>
<dbReference type="InterPro" id="IPR035718">
    <property type="entry name" value="Abp1_fungi_SH3_C2"/>
</dbReference>
<keyword evidence="8" id="KW-0496">Mitochondrion</keyword>
<dbReference type="Gene3D" id="3.40.20.10">
    <property type="entry name" value="Severin"/>
    <property type="match status" value="1"/>
</dbReference>
<dbReference type="InterPro" id="IPR001452">
    <property type="entry name" value="SH3_domain"/>
</dbReference>
<feature type="compositionally biased region" description="Pro residues" evidence="15">
    <location>
        <begin position="543"/>
        <end position="558"/>
    </location>
</feature>
<dbReference type="FunFam" id="3.40.50.300:FF:000383">
    <property type="entry name" value="Dynamin-like gtpase dnm1"/>
    <property type="match status" value="1"/>
</dbReference>
<dbReference type="InterPro" id="IPR030381">
    <property type="entry name" value="G_DYNAMIN_dom"/>
</dbReference>
<keyword evidence="9 13" id="KW-0342">GTP-binding</keyword>
<dbReference type="PROSITE" id="PS50002">
    <property type="entry name" value="SH3"/>
    <property type="match status" value="2"/>
</dbReference>
<dbReference type="GO" id="GO:0005741">
    <property type="term" value="C:mitochondrial outer membrane"/>
    <property type="evidence" value="ECO:0007669"/>
    <property type="project" value="UniProtKB-SubCell"/>
</dbReference>
<comment type="subcellular location">
    <subcellularLocation>
        <location evidence="1">Mitochondrion outer membrane</location>
        <topology evidence="1">Peripheral membrane protein</topology>
    </subcellularLocation>
</comment>
<feature type="region of interest" description="Disordered" evidence="15">
    <location>
        <begin position="189"/>
        <end position="219"/>
    </location>
</feature>
<keyword evidence="21" id="KW-1185">Reference proteome</keyword>
<evidence type="ECO:0000256" key="3">
    <source>
        <dbReference type="ARBA" id="ARBA00022443"/>
    </source>
</evidence>
<dbReference type="GO" id="GO:0000266">
    <property type="term" value="P:mitochondrial fission"/>
    <property type="evidence" value="ECO:0007669"/>
    <property type="project" value="UniProtKB-ARBA"/>
</dbReference>
<comment type="caution">
    <text evidence="20">The sequence shown here is derived from an EMBL/GenBank/DDBJ whole genome shotgun (WGS) entry which is preliminary data.</text>
</comment>
<dbReference type="SUPFAM" id="SSF55753">
    <property type="entry name" value="Actin depolymerizing proteins"/>
    <property type="match status" value="1"/>
</dbReference>
<evidence type="ECO:0000256" key="5">
    <source>
        <dbReference type="ARBA" id="ARBA00022741"/>
    </source>
</evidence>
<dbReference type="InterPro" id="IPR027417">
    <property type="entry name" value="P-loop_NTPase"/>
</dbReference>
<dbReference type="InterPro" id="IPR036028">
    <property type="entry name" value="SH3-like_dom_sf"/>
</dbReference>
<dbReference type="GeneID" id="81397291"/>
<feature type="region of interest" description="Disordered" evidence="15">
    <location>
        <begin position="247"/>
        <end position="269"/>
    </location>
</feature>
<dbReference type="CDD" id="cd11281">
    <property type="entry name" value="ADF_drebrin_like"/>
    <property type="match status" value="1"/>
</dbReference>
<gene>
    <name evidence="20" type="ORF">NUU61_007597</name>
</gene>
<dbReference type="FunFam" id="2.30.30.40:FF:000273">
    <property type="entry name" value="Actin binding protein"/>
    <property type="match status" value="1"/>
</dbReference>
<evidence type="ECO:0000313" key="21">
    <source>
        <dbReference type="Proteomes" id="UP001141434"/>
    </source>
</evidence>
<dbReference type="InterPro" id="IPR020850">
    <property type="entry name" value="GED_dom"/>
</dbReference>
<evidence type="ECO:0000256" key="12">
    <source>
        <dbReference type="PROSITE-ProRule" id="PRU00192"/>
    </source>
</evidence>
<dbReference type="EC" id="3.6.5.5" evidence="2"/>
<name>A0A9W9ER07_9EURO</name>
<evidence type="ECO:0000259" key="16">
    <source>
        <dbReference type="PROSITE" id="PS50002"/>
    </source>
</evidence>
<dbReference type="PANTHER" id="PTHR11566:SF235">
    <property type="entry name" value="DYNAMIN-RELATED PROTEIN DNM1"/>
    <property type="match status" value="1"/>
</dbReference>
<dbReference type="SMART" id="SM00302">
    <property type="entry name" value="GED"/>
    <property type="match status" value="1"/>
</dbReference>
<dbReference type="InterPro" id="IPR001401">
    <property type="entry name" value="Dynamin_GTPase"/>
</dbReference>
<dbReference type="FunFam" id="3.40.20.10:FF:000045">
    <property type="entry name" value="Actin binding protein, putative"/>
    <property type="match status" value="1"/>
</dbReference>
<dbReference type="GO" id="GO:0030001">
    <property type="term" value="P:metal ion transport"/>
    <property type="evidence" value="ECO:0007669"/>
    <property type="project" value="UniProtKB-ARBA"/>
</dbReference>
<feature type="compositionally biased region" description="Low complexity" evidence="15">
    <location>
        <begin position="527"/>
        <end position="537"/>
    </location>
</feature>
<evidence type="ECO:0000256" key="4">
    <source>
        <dbReference type="ARBA" id="ARBA00022553"/>
    </source>
</evidence>
<dbReference type="SUPFAM" id="SSF50044">
    <property type="entry name" value="SH3-domain"/>
    <property type="match status" value="2"/>
</dbReference>
<feature type="domain" description="ADF-H" evidence="17">
    <location>
        <begin position="3"/>
        <end position="155"/>
    </location>
</feature>
<feature type="compositionally biased region" description="Basic and acidic residues" evidence="15">
    <location>
        <begin position="420"/>
        <end position="429"/>
    </location>
</feature>
<dbReference type="CDD" id="cd11962">
    <property type="entry name" value="SH3_Abp1_fungi_C1"/>
    <property type="match status" value="1"/>
</dbReference>
<evidence type="ECO:0000313" key="20">
    <source>
        <dbReference type="EMBL" id="KAJ5086290.1"/>
    </source>
</evidence>
<dbReference type="GO" id="GO:0003924">
    <property type="term" value="F:GTPase activity"/>
    <property type="evidence" value="ECO:0007669"/>
    <property type="project" value="InterPro"/>
</dbReference>
<reference evidence="20" key="1">
    <citation type="submission" date="2022-11" db="EMBL/GenBank/DDBJ databases">
        <authorList>
            <person name="Petersen C."/>
        </authorList>
    </citation>
    <scope>NUCLEOTIDE SEQUENCE</scope>
    <source>
        <strain evidence="20">IBT 34128</strain>
    </source>
</reference>
<dbReference type="OrthoDB" id="5061070at2759"/>
<evidence type="ECO:0000256" key="7">
    <source>
        <dbReference type="ARBA" id="ARBA00022801"/>
    </source>
</evidence>
<comment type="catalytic activity">
    <reaction evidence="11">
        <text>GTP + H2O = GDP + phosphate + H(+)</text>
        <dbReference type="Rhea" id="RHEA:19669"/>
        <dbReference type="ChEBI" id="CHEBI:15377"/>
        <dbReference type="ChEBI" id="CHEBI:15378"/>
        <dbReference type="ChEBI" id="CHEBI:37565"/>
        <dbReference type="ChEBI" id="CHEBI:43474"/>
        <dbReference type="ChEBI" id="CHEBI:58189"/>
        <dbReference type="EC" id="3.6.5.5"/>
    </reaction>
</comment>
<evidence type="ECO:0000256" key="9">
    <source>
        <dbReference type="ARBA" id="ARBA00023134"/>
    </source>
</evidence>
<evidence type="ECO:0000256" key="14">
    <source>
        <dbReference type="SAM" id="Coils"/>
    </source>
</evidence>
<dbReference type="Gene3D" id="2.30.30.40">
    <property type="entry name" value="SH3 Domains"/>
    <property type="match status" value="2"/>
</dbReference>
<dbReference type="PRINTS" id="PR00452">
    <property type="entry name" value="SH3DOMAIN"/>
</dbReference>
<feature type="compositionally biased region" description="Low complexity" evidence="15">
    <location>
        <begin position="708"/>
        <end position="721"/>
    </location>
</feature>
<proteinExistence type="inferred from homology"/>
<dbReference type="Gene3D" id="1.20.120.1240">
    <property type="entry name" value="Dynamin, middle domain"/>
    <property type="match status" value="2"/>
</dbReference>
<dbReference type="InterPro" id="IPR022812">
    <property type="entry name" value="Dynamin"/>
</dbReference>
<dbReference type="SMART" id="SM00326">
    <property type="entry name" value="SH3"/>
    <property type="match status" value="2"/>
</dbReference>
<keyword evidence="4" id="KW-0597">Phosphoprotein</keyword>
<dbReference type="InterPro" id="IPR029006">
    <property type="entry name" value="ADF-H/Gelsolin-like_dom_sf"/>
</dbReference>
<protein>
    <recommendedName>
        <fullName evidence="2">dynamin GTPase</fullName>
        <ecNumber evidence="2">3.6.5.5</ecNumber>
    </recommendedName>
</protein>
<dbReference type="Proteomes" id="UP001141434">
    <property type="component" value="Unassembled WGS sequence"/>
</dbReference>
<dbReference type="PRINTS" id="PR00195">
    <property type="entry name" value="DYNAMIN"/>
</dbReference>
<dbReference type="GO" id="GO:0005829">
    <property type="term" value="C:cytosol"/>
    <property type="evidence" value="ECO:0007669"/>
    <property type="project" value="UniProtKB-ARBA"/>
</dbReference>
<keyword evidence="7" id="KW-0378">Hydrolase</keyword>
<dbReference type="PROSITE" id="PS51263">
    <property type="entry name" value="ADF_H"/>
    <property type="match status" value="1"/>
</dbReference>
<evidence type="ECO:0000259" key="19">
    <source>
        <dbReference type="PROSITE" id="PS51718"/>
    </source>
</evidence>
<feature type="region of interest" description="Disordered" evidence="15">
    <location>
        <begin position="1465"/>
        <end position="1496"/>
    </location>
</feature>
<feature type="compositionally biased region" description="Basic and acidic residues" evidence="15">
    <location>
        <begin position="599"/>
        <end position="610"/>
    </location>
</feature>
<dbReference type="PROSITE" id="PS00410">
    <property type="entry name" value="G_DYNAMIN_1"/>
    <property type="match status" value="1"/>
</dbReference>
<evidence type="ECO:0000256" key="6">
    <source>
        <dbReference type="ARBA" id="ARBA00022787"/>
    </source>
</evidence>
<dbReference type="CDD" id="cd08771">
    <property type="entry name" value="DLP_1"/>
    <property type="match status" value="1"/>
</dbReference>
<dbReference type="InterPro" id="IPR003130">
    <property type="entry name" value="GED"/>
</dbReference>
<dbReference type="InterPro" id="IPR035719">
    <property type="entry name" value="Abp1_fungi_SH3_C1"/>
</dbReference>
<feature type="compositionally biased region" description="Polar residues" evidence="15">
    <location>
        <begin position="1401"/>
        <end position="1414"/>
    </location>
</feature>
<feature type="domain" description="SH3" evidence="16">
    <location>
        <begin position="625"/>
        <end position="685"/>
    </location>
</feature>
<dbReference type="FunFam" id="1.20.120.1240:FF:000002">
    <property type="entry name" value="Dynamin-1-like protein isoform 1"/>
    <property type="match status" value="1"/>
</dbReference>
<dbReference type="CDD" id="cd11961">
    <property type="entry name" value="SH3_Abp1_fungi_C2"/>
    <property type="match status" value="1"/>
</dbReference>
<dbReference type="Pfam" id="PF14604">
    <property type="entry name" value="SH3_9"/>
    <property type="match status" value="1"/>
</dbReference>
<feature type="compositionally biased region" description="Pro residues" evidence="15">
    <location>
        <begin position="509"/>
        <end position="526"/>
    </location>
</feature>
<dbReference type="GO" id="GO:0005525">
    <property type="term" value="F:GTP binding"/>
    <property type="evidence" value="ECO:0007669"/>
    <property type="project" value="UniProtKB-KW"/>
</dbReference>
<dbReference type="Pfam" id="PF01031">
    <property type="entry name" value="Dynamin_M"/>
    <property type="match status" value="1"/>
</dbReference>
<dbReference type="FunFam" id="2.30.30.40:FF:000242">
    <property type="entry name" value="Actin binding protein"/>
    <property type="match status" value="1"/>
</dbReference>
<dbReference type="Pfam" id="PF00350">
    <property type="entry name" value="Dynamin_N"/>
    <property type="match status" value="1"/>
</dbReference>
<feature type="region of interest" description="Disordered" evidence="15">
    <location>
        <begin position="320"/>
        <end position="610"/>
    </location>
</feature>
<dbReference type="EMBL" id="JAPMSZ010000010">
    <property type="protein sequence ID" value="KAJ5086290.1"/>
    <property type="molecule type" value="Genomic_DNA"/>
</dbReference>
<dbReference type="GO" id="GO:0008017">
    <property type="term" value="F:microtubule binding"/>
    <property type="evidence" value="ECO:0007669"/>
    <property type="project" value="TreeGrafter"/>
</dbReference>
<dbReference type="SMART" id="SM00053">
    <property type="entry name" value="DYNc"/>
    <property type="match status" value="1"/>
</dbReference>
<evidence type="ECO:0000256" key="15">
    <source>
        <dbReference type="SAM" id="MobiDB-lite"/>
    </source>
</evidence>
<feature type="region of interest" description="Disordered" evidence="15">
    <location>
        <begin position="1385"/>
        <end position="1428"/>
    </location>
</feature>
<sequence>MASLNLSSNGPSISKSYQAVVNSSLPSGSAGSPTYAQWAVFSVSAPLVNAFQQDAGNKESVLKVQTTGDGELVDLIDEFSEGKVQFAYVKVTDPNTSLPKNVLIAWCGEGVPERTKGYFTSHLSVVSKFLHGYHVQITARADGDLSPEGIIQRVADASGSKYSSAESPAPVSVSAPRPAVASKPVFTPIRTGGISSSPAPTVPRQPTSSALDDDGWGPDAPPVTRTQLEKVQPAYKPTKVNLQDLKAANTSSTSRQPAAPMTEDHSDVVKGGYQPVGKVDIAAIRKQAAESGQLKDDRPAPVKGAYEPVGKVDISAIRARAQKPESAGSGAVGEAPNTTVKNEPPTALPERPAPHSAERLTNLPKPKVTKKFGSGPSFTGTKPPVPAALGPKPTSAAAPIGTASRTFADEGGKTPAQLWAERKAKERGEAPSGGAAPPPIQSQTSGQGEWKSSYAGKTWAPVHTKYDQSTESQTVDAKATDFEDAEPQGSQPNVRGIRDQFTHDTSALSPPPVPQASRPVPVPDLPAGPTEPEAAPESQQVLPDPPQQPRSPTPPTPPVRESSPIRVAMPVGRSVADAHEEQHAPPPSMPVQSLQEAVPDERDIEDSAHDIGRAAAEATVPDQQPGGIRALVQYDYEKAEDNEIDLREGDYVTEIEMVDRDWWLGVNAQGERGLFPGNYVEVVEEQSAPHAPVETHEPEPVPEPTPQPSAAAPPSSQGPTATALYDYEAAEDNEISFPEGVQIVNVEFPDDDWWLGEYKGARGLFPANYVQLDASASRAINNRGRRRSAQVAFARGSLNGWPSFPSLVLTPEYYCHFSGACRLHLLIMASLGEDLLVTVNKLQDLVFNTIGNDSLDLPQIVVVGSQSSGKSSVLENVVGRDFLPRGSGIVTRRPLILQLINIPSERSDKPESDEVHVPHTAASVAGQHEWAEFHHLPGRKFDDFALVKQEIEAETARIAGSNKGINRQPINLKIFSPHVLNLTLVDLPGLTKVPIGDQPTDIEKQTRTLILEYIAKPNSIILAVSPANVDLVNSEALKLARQVDPMGRRTIGVLSKLDLMDHGTNAMDILSGRVYPLKLGFIGVVNRSQQDIQSGKSLSDALRGEAEFFRHHPAYRNMATRCGTHFLAKTLNTTLMSHIRDRLPDIKARLNTLMGQTQQELASYGNKQFSGKEHRGSLILQLMTRFASSFISSIDGTSSEISTKELCGGARIYYIFNSVFGNSLETVDPTQNLTVSDIRTAIRNSTGPRPSLFVPELAFDLLVKPQIKLLEAPSQRCVELVYEELIKICHTCGSQELLRFPRLQGKLIEVVSDLLRERLGPCSGYVESLISIQRAYINTNHPNFLGAAAAMSSIIQNKQEEERKAVLAEEKKKREKRRLKELGMVNGTTALDEEEVHSESKQQNLPIRSQSTKGARSMSPHVGRPAENGIAASLNGAHSNHSAAFGASNTARDSFLNYFFGKEGGAQHAPPAPQSGINVSRQGHASEPSISQSIRRAEMRSPVMPSEEYTAPPEYGGDVSVFPHENAEPALTDREMLETELIRRLISSYFNIVRETIADQVPKAIMHLLVNHSKDVVQNRLVSELYKEDLFGELLYEDDGIKAEREKCERLLETYKEAAKIVGEVL</sequence>
<evidence type="ECO:0000259" key="17">
    <source>
        <dbReference type="PROSITE" id="PS51263"/>
    </source>
</evidence>
<feature type="compositionally biased region" description="Polar residues" evidence="15">
    <location>
        <begin position="193"/>
        <end position="210"/>
    </location>
</feature>
<dbReference type="Pfam" id="PF00241">
    <property type="entry name" value="Cofilin_ADF"/>
    <property type="match status" value="1"/>
</dbReference>
<dbReference type="Pfam" id="PF00018">
    <property type="entry name" value="SH3_1"/>
    <property type="match status" value="1"/>
</dbReference>
<evidence type="ECO:0000256" key="13">
    <source>
        <dbReference type="RuleBase" id="RU003932"/>
    </source>
</evidence>
<keyword evidence="3 12" id="KW-0728">SH3 domain</keyword>
<dbReference type="InterPro" id="IPR019762">
    <property type="entry name" value="Dynamin_GTPase_CS"/>
</dbReference>
<dbReference type="SMART" id="SM00102">
    <property type="entry name" value="ADF"/>
    <property type="match status" value="1"/>
</dbReference>
<evidence type="ECO:0000256" key="1">
    <source>
        <dbReference type="ARBA" id="ARBA00004450"/>
    </source>
</evidence>
<keyword evidence="5 13" id="KW-0547">Nucleotide-binding</keyword>
<dbReference type="FunFam" id="1.20.120.1240:FF:000022">
    <property type="entry name" value="Dynamin-like GTPase Dnm1"/>
    <property type="match status" value="1"/>
</dbReference>
<dbReference type="PROSITE" id="PS51388">
    <property type="entry name" value="GED"/>
    <property type="match status" value="1"/>
</dbReference>
<evidence type="ECO:0000256" key="11">
    <source>
        <dbReference type="ARBA" id="ARBA00048040"/>
    </source>
</evidence>
<feature type="domain" description="Dynamin-type G" evidence="19">
    <location>
        <begin position="854"/>
        <end position="1144"/>
    </location>
</feature>
<dbReference type="GO" id="GO:0005874">
    <property type="term" value="C:microtubule"/>
    <property type="evidence" value="ECO:0007669"/>
    <property type="project" value="TreeGrafter"/>
</dbReference>
<dbReference type="GO" id="GO:0048312">
    <property type="term" value="P:intracellular distribution of mitochondria"/>
    <property type="evidence" value="ECO:0007669"/>
    <property type="project" value="TreeGrafter"/>
</dbReference>